<feature type="domain" description="PPIase cyclophilin-type" evidence="6">
    <location>
        <begin position="14"/>
        <end position="164"/>
    </location>
</feature>
<keyword evidence="3 5" id="KW-0697">Rotamase</keyword>
<evidence type="ECO:0000256" key="4">
    <source>
        <dbReference type="ARBA" id="ARBA00023235"/>
    </source>
</evidence>
<keyword evidence="4 5" id="KW-0413">Isomerase</keyword>
<dbReference type="PANTHER" id="PTHR45625:SF4">
    <property type="entry name" value="PEPTIDYLPROLYL ISOMERASE DOMAIN AND WD REPEAT-CONTAINING PROTEIN 1"/>
    <property type="match status" value="1"/>
</dbReference>
<protein>
    <recommendedName>
        <fullName evidence="5">Peptidyl-prolyl cis-trans isomerase</fullName>
        <shortName evidence="5">PPIase</shortName>
        <ecNumber evidence="5">5.2.1.8</ecNumber>
    </recommendedName>
</protein>
<dbReference type="PROSITE" id="PS00170">
    <property type="entry name" value="CSA_PPIASE_1"/>
    <property type="match status" value="1"/>
</dbReference>
<dbReference type="SUPFAM" id="SSF50891">
    <property type="entry name" value="Cyclophilin-like"/>
    <property type="match status" value="1"/>
</dbReference>
<gene>
    <name evidence="7" type="ORF">A2938_02415</name>
</gene>
<comment type="function">
    <text evidence="1 5">PPIases accelerate the folding of proteins. It catalyzes the cis-trans isomerization of proline imidic peptide bonds in oligopeptides.</text>
</comment>
<comment type="catalytic activity">
    <reaction evidence="5">
        <text>[protein]-peptidylproline (omega=180) = [protein]-peptidylproline (omega=0)</text>
        <dbReference type="Rhea" id="RHEA:16237"/>
        <dbReference type="Rhea" id="RHEA-COMP:10747"/>
        <dbReference type="Rhea" id="RHEA-COMP:10748"/>
        <dbReference type="ChEBI" id="CHEBI:83833"/>
        <dbReference type="ChEBI" id="CHEBI:83834"/>
        <dbReference type="EC" id="5.2.1.8"/>
    </reaction>
</comment>
<dbReference type="CDD" id="cd00317">
    <property type="entry name" value="cyclophilin"/>
    <property type="match status" value="1"/>
</dbReference>
<dbReference type="AlphaFoldDB" id="A0A1G2ND31"/>
<proteinExistence type="inferred from homology"/>
<comment type="caution">
    <text evidence="7">The sequence shown here is derived from an EMBL/GenBank/DDBJ whole genome shotgun (WGS) entry which is preliminary data.</text>
</comment>
<evidence type="ECO:0000256" key="5">
    <source>
        <dbReference type="RuleBase" id="RU363019"/>
    </source>
</evidence>
<comment type="similarity">
    <text evidence="2 5">Belongs to the cyclophilin-type PPIase family.</text>
</comment>
<dbReference type="EMBL" id="MHSA01000020">
    <property type="protein sequence ID" value="OHA34007.1"/>
    <property type="molecule type" value="Genomic_DNA"/>
</dbReference>
<dbReference type="PANTHER" id="PTHR45625">
    <property type="entry name" value="PEPTIDYL-PROLYL CIS-TRANS ISOMERASE-RELATED"/>
    <property type="match status" value="1"/>
</dbReference>
<dbReference type="InterPro" id="IPR044666">
    <property type="entry name" value="Cyclophilin_A-like"/>
</dbReference>
<dbReference type="GO" id="GO:0003755">
    <property type="term" value="F:peptidyl-prolyl cis-trans isomerase activity"/>
    <property type="evidence" value="ECO:0007669"/>
    <property type="project" value="UniProtKB-UniRule"/>
</dbReference>
<dbReference type="InterPro" id="IPR029000">
    <property type="entry name" value="Cyclophilin-like_dom_sf"/>
</dbReference>
<evidence type="ECO:0000256" key="3">
    <source>
        <dbReference type="ARBA" id="ARBA00023110"/>
    </source>
</evidence>
<dbReference type="InterPro" id="IPR020892">
    <property type="entry name" value="Cyclophilin-type_PPIase_CS"/>
</dbReference>
<organism evidence="7 8">
    <name type="scientific">Candidatus Taylorbacteria bacterium RIFCSPLOWO2_01_FULL_48_100</name>
    <dbReference type="NCBI Taxonomy" id="1802322"/>
    <lineage>
        <taxon>Bacteria</taxon>
        <taxon>Candidatus Tayloriibacteriota</taxon>
    </lineage>
</organism>
<dbReference type="Proteomes" id="UP000177797">
    <property type="component" value="Unassembled WGS sequence"/>
</dbReference>
<evidence type="ECO:0000259" key="6">
    <source>
        <dbReference type="PROSITE" id="PS50072"/>
    </source>
</evidence>
<dbReference type="GO" id="GO:0006457">
    <property type="term" value="P:protein folding"/>
    <property type="evidence" value="ECO:0007669"/>
    <property type="project" value="InterPro"/>
</dbReference>
<reference evidence="7 8" key="1">
    <citation type="journal article" date="2016" name="Nat. Commun.">
        <title>Thousands of microbial genomes shed light on interconnected biogeochemical processes in an aquifer system.</title>
        <authorList>
            <person name="Anantharaman K."/>
            <person name="Brown C.T."/>
            <person name="Hug L.A."/>
            <person name="Sharon I."/>
            <person name="Castelle C.J."/>
            <person name="Probst A.J."/>
            <person name="Thomas B.C."/>
            <person name="Singh A."/>
            <person name="Wilkins M.J."/>
            <person name="Karaoz U."/>
            <person name="Brodie E.L."/>
            <person name="Williams K.H."/>
            <person name="Hubbard S.S."/>
            <person name="Banfield J.F."/>
        </authorList>
    </citation>
    <scope>NUCLEOTIDE SEQUENCE [LARGE SCALE GENOMIC DNA]</scope>
</reference>
<dbReference type="Pfam" id="PF00160">
    <property type="entry name" value="Pro_isomerase"/>
    <property type="match status" value="1"/>
</dbReference>
<dbReference type="InterPro" id="IPR002130">
    <property type="entry name" value="Cyclophilin-type_PPIase_dom"/>
</dbReference>
<evidence type="ECO:0000256" key="1">
    <source>
        <dbReference type="ARBA" id="ARBA00002388"/>
    </source>
</evidence>
<dbReference type="PROSITE" id="PS50072">
    <property type="entry name" value="CSA_PPIASE_2"/>
    <property type="match status" value="1"/>
</dbReference>
<sequence>MAVSASWSGAILKTNYGSVQISFLHDKAPKTVANFIALAEKGFFDGTKFHRVIADFMIQGGDPLSKDDGKQDFWGTGGPGYQFGDEINDEKFVRGAVAMANSGPDTNGSQFFIITAKETPWLAGKHTIFAKVTGGLDAALAISNVDVGARDIPKVPVVLERVILK</sequence>
<name>A0A1G2ND31_9BACT</name>
<dbReference type="Gene3D" id="2.40.100.10">
    <property type="entry name" value="Cyclophilin-like"/>
    <property type="match status" value="1"/>
</dbReference>
<evidence type="ECO:0000313" key="7">
    <source>
        <dbReference type="EMBL" id="OHA34007.1"/>
    </source>
</evidence>
<dbReference type="PIRSF" id="PIRSF001467">
    <property type="entry name" value="Peptidylpro_ismrse"/>
    <property type="match status" value="1"/>
</dbReference>
<dbReference type="PRINTS" id="PR00153">
    <property type="entry name" value="CSAPPISMRASE"/>
</dbReference>
<accession>A0A1G2ND31</accession>
<evidence type="ECO:0000256" key="2">
    <source>
        <dbReference type="ARBA" id="ARBA00007365"/>
    </source>
</evidence>
<dbReference type="EC" id="5.2.1.8" evidence="5"/>
<evidence type="ECO:0000313" key="8">
    <source>
        <dbReference type="Proteomes" id="UP000177797"/>
    </source>
</evidence>
<dbReference type="InterPro" id="IPR024936">
    <property type="entry name" value="Cyclophilin-type_PPIase"/>
</dbReference>